<organism evidence="4 5">
    <name type="scientific">Sphingobium naphthae</name>
    <dbReference type="NCBI Taxonomy" id="1886786"/>
    <lineage>
        <taxon>Bacteria</taxon>
        <taxon>Pseudomonadati</taxon>
        <taxon>Pseudomonadota</taxon>
        <taxon>Alphaproteobacteria</taxon>
        <taxon>Sphingomonadales</taxon>
        <taxon>Sphingomonadaceae</taxon>
        <taxon>Sphingobium</taxon>
    </lineage>
</organism>
<proteinExistence type="predicted"/>
<evidence type="ECO:0000256" key="2">
    <source>
        <dbReference type="SAM" id="Phobius"/>
    </source>
</evidence>
<feature type="region of interest" description="Disordered" evidence="1">
    <location>
        <begin position="614"/>
        <end position="640"/>
    </location>
</feature>
<dbReference type="Pfam" id="PF05359">
    <property type="entry name" value="DUF748"/>
    <property type="match status" value="1"/>
</dbReference>
<protein>
    <submittedName>
        <fullName evidence="4">AsmA family protein</fullName>
    </submittedName>
</protein>
<dbReference type="Proteomes" id="UP001185984">
    <property type="component" value="Unassembled WGS sequence"/>
</dbReference>
<dbReference type="InterPro" id="IPR008023">
    <property type="entry name" value="DUF748"/>
</dbReference>
<evidence type="ECO:0000259" key="3">
    <source>
        <dbReference type="Pfam" id="PF05170"/>
    </source>
</evidence>
<reference evidence="5" key="1">
    <citation type="journal article" date="2022" name="J Environ Chem Eng">
        <title>Biodegradation of petroleum oil using a constructed nonpathogenic and heavy metal-tolerant bacterial consortium isolated from marine sponges.</title>
        <authorList>
            <person name="Dechsakulwatana C."/>
            <person name="Rungsihiranrut A."/>
            <person name="Muangchinda C."/>
            <person name="Ningthoujam R."/>
            <person name="Klankeo P."/>
            <person name="Pinyakong O."/>
        </authorList>
    </citation>
    <scope>NUCLEOTIDE SEQUENCE [LARGE SCALE GENOMIC DNA]</scope>
    <source>
        <strain evidence="5">MO2-4</strain>
    </source>
</reference>
<dbReference type="PANTHER" id="PTHR30441:SF4">
    <property type="entry name" value="PROTEIN ASMA"/>
    <property type="match status" value="1"/>
</dbReference>
<keyword evidence="5" id="KW-1185">Reference proteome</keyword>
<evidence type="ECO:0000313" key="5">
    <source>
        <dbReference type="Proteomes" id="UP001185984"/>
    </source>
</evidence>
<dbReference type="RefSeq" id="WP_317518091.1">
    <property type="nucleotide sequence ID" value="NZ_JAPTHD010000020.1"/>
</dbReference>
<dbReference type="PANTHER" id="PTHR30441">
    <property type="entry name" value="DUF748 DOMAIN-CONTAINING PROTEIN"/>
    <property type="match status" value="1"/>
</dbReference>
<dbReference type="EMBL" id="JAPTHD010000020">
    <property type="protein sequence ID" value="MDV5825771.1"/>
    <property type="molecule type" value="Genomic_DNA"/>
</dbReference>
<evidence type="ECO:0000313" key="4">
    <source>
        <dbReference type="EMBL" id="MDV5825771.1"/>
    </source>
</evidence>
<dbReference type="Pfam" id="PF05170">
    <property type="entry name" value="AsmA"/>
    <property type="match status" value="1"/>
</dbReference>
<accession>A0ABU4A1W5</accession>
<feature type="domain" description="AsmA" evidence="3">
    <location>
        <begin position="289"/>
        <end position="523"/>
    </location>
</feature>
<dbReference type="InterPro" id="IPR052894">
    <property type="entry name" value="AsmA-related"/>
</dbReference>
<gene>
    <name evidence="4" type="ORF">O0R41_19380</name>
</gene>
<sequence length="640" mass="67770">MREFRKHAWISPAVKKSAMVAAGIICIAVIALGTFPVGLLKRAAENRLSSAFGAPVDIGSLNRAEVFSFTPEISVRDLRIGQPEGAGKGNFVNVRRASARIPVWPLITGNVTIRSLHISGLSLALVRDAQGNSNWAGKADQQRSDGRNPLQLEQLIIEDSRFSLRDGKRRLDLAGSISADQTSGLALNAAGTFNDSPARLSFSGGQPAKVDAGLGWPFRARLSSELLVLAAEGTMAGALNTRDMHIAIQARAPSLKQLDYIIEAGLFGTQYIDLNSTVRHRGEDWFIDTLKGTIGQSQIDAKGSVIKRDERSLIDATIHSSRLDFDDLSDHAGLAEARAKEARIGPRVIPDTRIDLSRMGPTDGKIRFAIDRLVVKGGSAFRSLKGDLSLQHRVLRLDHVKAGLTSGSMTGWVQVDSTTAHPVLSTELRVEGTSLETLIGEPDIISGPLRGLIRITGSGSTIREAFARGDGKIAFVASKGSTNRTAAFVLGRDLGGAIGQQLRDGDARASLLCAVLSFRAEDGVLQPDPVVIATNISDGHGSGQINLDGETVALVIDGSTGRDAALKLANPIRVGGTLSRPTIRIDEGAMDDGGPGRGIARAIGRSIGSAFGLRGKNRDDTKRSAGPSAHCGELSASALR</sequence>
<keyword evidence="2" id="KW-0812">Transmembrane</keyword>
<keyword evidence="2" id="KW-1133">Transmembrane helix</keyword>
<evidence type="ECO:0000256" key="1">
    <source>
        <dbReference type="SAM" id="MobiDB-lite"/>
    </source>
</evidence>
<keyword evidence="2" id="KW-0472">Membrane</keyword>
<dbReference type="InterPro" id="IPR007844">
    <property type="entry name" value="AsmA"/>
</dbReference>
<feature type="transmembrane region" description="Helical" evidence="2">
    <location>
        <begin position="20"/>
        <end position="40"/>
    </location>
</feature>
<name>A0ABU4A1W5_9SPHN</name>
<comment type="caution">
    <text evidence="4">The sequence shown here is derived from an EMBL/GenBank/DDBJ whole genome shotgun (WGS) entry which is preliminary data.</text>
</comment>